<dbReference type="InterPro" id="IPR013783">
    <property type="entry name" value="Ig-like_fold"/>
</dbReference>
<dbReference type="Gene3D" id="2.60.40.10">
    <property type="entry name" value="Immunoglobulins"/>
    <property type="match status" value="4"/>
</dbReference>
<protein>
    <submittedName>
        <fullName evidence="4">T9SS type A sorting domain-containing protein</fullName>
    </submittedName>
</protein>
<dbReference type="EMBL" id="JADQDQ010000004">
    <property type="protein sequence ID" value="MBF9238082.1"/>
    <property type="molecule type" value="Genomic_DNA"/>
</dbReference>
<dbReference type="SMART" id="SM00089">
    <property type="entry name" value="PKD"/>
    <property type="match status" value="2"/>
</dbReference>
<dbReference type="InterPro" id="IPR036116">
    <property type="entry name" value="FN3_sf"/>
</dbReference>
<name>A0ABS0II94_9BACT</name>
<dbReference type="InterPro" id="IPR022409">
    <property type="entry name" value="PKD/Chitinase_dom"/>
</dbReference>
<feature type="domain" description="PKD" evidence="2">
    <location>
        <begin position="662"/>
        <end position="719"/>
    </location>
</feature>
<evidence type="ECO:0000256" key="1">
    <source>
        <dbReference type="SAM" id="SignalP"/>
    </source>
</evidence>
<accession>A0ABS0II94</accession>
<dbReference type="SUPFAM" id="SSF49265">
    <property type="entry name" value="Fibronectin type III"/>
    <property type="match status" value="1"/>
</dbReference>
<gene>
    <name evidence="4" type="ORF">I2I05_11815</name>
</gene>
<dbReference type="RefSeq" id="WP_196282447.1">
    <property type="nucleotide sequence ID" value="NZ_JADQDQ010000004.1"/>
</dbReference>
<evidence type="ECO:0000259" key="3">
    <source>
        <dbReference type="PROSITE" id="PS50853"/>
    </source>
</evidence>
<organism evidence="4 5">
    <name type="scientific">Hymenobacter jeongseonensis</name>
    <dbReference type="NCBI Taxonomy" id="2791027"/>
    <lineage>
        <taxon>Bacteria</taxon>
        <taxon>Pseudomonadati</taxon>
        <taxon>Bacteroidota</taxon>
        <taxon>Cytophagia</taxon>
        <taxon>Cytophagales</taxon>
        <taxon>Hymenobacteraceae</taxon>
        <taxon>Hymenobacter</taxon>
    </lineage>
</organism>
<feature type="signal peptide" evidence="1">
    <location>
        <begin position="1"/>
        <end position="32"/>
    </location>
</feature>
<sequence>MKNLLSQALPCRLPRPLAALGLLLATAGAAHAQTTTTFSYTGASQTYVVPAGVTQLQVVATGARAGNIATRFGPGGPGAVVTATVTVVPNETLTVVVGGTNSGASGGYNGGGNGAGSADGGGGATDLRRTGAATGDYLSTRNALVVAGGGGGGISSVTGGGGGGTPSGGNGGNNGGIATGGGGGGSGATQSNAGAGGLAYCVGTACGIAGGSGSNGSGGTGSVNTGAGGGGGYYGGGGGAGGGLVGGYKAVGGGGGGGSSWAMPTGSSAITMAAGANTGNGTLTITAIRLLTLTAVSPTNGPVGTSVTLTGTNLTGATAVRFNGTAATTFAVVDETTVTATVPAGATTGPVTVTSPDGTSNGVAFAVTTAPTVSTAAPGSLTPTSAGLGGNATADGGTPITSRGVVYSASSSNAAPTLGGTGVTTDSNGSGVGTFLATISGLTPGTAYAVRAYATNAVGTGYGAARTFTTPCEQPVLTVPADQSLAADASQCHATRTFAASATGTPAPALSYAVGDAPIAFPYAFPVGTTTVTVTATNCGGSVSNSFAVTVQDRQAPVARTQNITVPLVNGQATITAAQVNDGSTDNCTSAAFLHLSVSPSTFACATAGINQVTLTVTDASGNEDTQTATVTVTGTVPQPAINVSPSPTFYLGFGPQTATLTASGEPGATYRWSPATNLRNANSAAPVFTALQAGTFRYTVAVTNGSGCTGTASVTLTVVDARCSSGKKLDKVLVCHNGNTLCVSPTEAAVHVQHGDKVGPCAPASAAAAARPLASQAAALSANLEAYPNPFTTTATVRFRVAHAGPVQLQVYNALGQVVSTLYHGTAQAGELIERSLDGAQLNAGLYTCRLLGSDQPLTQRLVLTK</sequence>
<dbReference type="SUPFAM" id="SSF81296">
    <property type="entry name" value="E set domains"/>
    <property type="match status" value="1"/>
</dbReference>
<keyword evidence="5" id="KW-1185">Reference proteome</keyword>
<dbReference type="CDD" id="cd00102">
    <property type="entry name" value="IPT"/>
    <property type="match status" value="1"/>
</dbReference>
<dbReference type="PROSITE" id="PS50853">
    <property type="entry name" value="FN3"/>
    <property type="match status" value="1"/>
</dbReference>
<keyword evidence="1" id="KW-0732">Signal</keyword>
<dbReference type="InterPro" id="IPR014756">
    <property type="entry name" value="Ig_E-set"/>
</dbReference>
<dbReference type="PROSITE" id="PS50093">
    <property type="entry name" value="PKD"/>
    <property type="match status" value="1"/>
</dbReference>
<dbReference type="NCBIfam" id="TIGR04183">
    <property type="entry name" value="Por_Secre_tail"/>
    <property type="match status" value="1"/>
</dbReference>
<reference evidence="4 5" key="1">
    <citation type="submission" date="2020-11" db="EMBL/GenBank/DDBJ databases">
        <authorList>
            <person name="Kim M.K."/>
        </authorList>
    </citation>
    <scope>NUCLEOTIDE SEQUENCE [LARGE SCALE GENOMIC DNA]</scope>
    <source>
        <strain evidence="4 5">BT683</strain>
    </source>
</reference>
<evidence type="ECO:0000313" key="5">
    <source>
        <dbReference type="Proteomes" id="UP000597617"/>
    </source>
</evidence>
<dbReference type="InterPro" id="IPR026444">
    <property type="entry name" value="Secre_tail"/>
</dbReference>
<feature type="chain" id="PRO_5047052062" evidence="1">
    <location>
        <begin position="33"/>
        <end position="867"/>
    </location>
</feature>
<dbReference type="Proteomes" id="UP000597617">
    <property type="component" value="Unassembled WGS sequence"/>
</dbReference>
<evidence type="ECO:0000313" key="4">
    <source>
        <dbReference type="EMBL" id="MBF9238082.1"/>
    </source>
</evidence>
<feature type="domain" description="Fibronectin type-III" evidence="3">
    <location>
        <begin position="370"/>
        <end position="481"/>
    </location>
</feature>
<proteinExistence type="predicted"/>
<evidence type="ECO:0000259" key="2">
    <source>
        <dbReference type="PROSITE" id="PS50093"/>
    </source>
</evidence>
<dbReference type="InterPro" id="IPR035986">
    <property type="entry name" value="PKD_dom_sf"/>
</dbReference>
<dbReference type="SUPFAM" id="SSF49299">
    <property type="entry name" value="PKD domain"/>
    <property type="match status" value="1"/>
</dbReference>
<dbReference type="InterPro" id="IPR003961">
    <property type="entry name" value="FN3_dom"/>
</dbReference>
<comment type="caution">
    <text evidence="4">The sequence shown here is derived from an EMBL/GenBank/DDBJ whole genome shotgun (WGS) entry which is preliminary data.</text>
</comment>
<dbReference type="InterPro" id="IPR000601">
    <property type="entry name" value="PKD_dom"/>
</dbReference>